<dbReference type="Gene3D" id="2.40.50.1060">
    <property type="match status" value="1"/>
</dbReference>
<proteinExistence type="predicted"/>
<protein>
    <submittedName>
        <fullName evidence="7">DNA-directed RNA polymerase I subunit RPA43</fullName>
    </submittedName>
</protein>
<sequence>MSAANATASSSKHKKDKSKEKHHREKHHSDKSKLKKDKKFKSEKHEKGEKSPFEHREMRMRLSVPPKFAGDVMAGVRDQLDGMIMQYVPEVKGVLIAHWDHSFDDDTAKIINECPFEVVNVEFHAIYWAPKIGQKLHGIHSISSPSHLSLIFAGAFNVSIPIQHIPADLYEFEETDEVVETKSLDGSEVEYVDKNEMEMKEAGRWRNKKTGEFFGKRELVKFTVIGMQVTNQMLSLTGSLLEDPSNPPPAPEIVAAPIMPSPSPSPEPQQLRPAKKARTQPQSQAKQADIKDEVDTSKMTARELKAYRKEEEKKKRDARKARKEGRMDDDAEGEEQGEGGSGTKRKADEQEGEKRKKKRE</sequence>
<evidence type="ECO:0000313" key="7">
    <source>
        <dbReference type="EMBL" id="OXG25160.1"/>
    </source>
</evidence>
<name>A0A854QG30_CRYNE</name>
<dbReference type="Gene3D" id="3.30.1490.120">
    <property type="entry name" value="RNA polymerase Rpb7-like, N-terminal domain"/>
    <property type="match status" value="1"/>
</dbReference>
<reference evidence="7 8" key="1">
    <citation type="submission" date="2017-06" db="EMBL/GenBank/DDBJ databases">
        <title>Global population genomics of the pathogenic fungus Cryptococcus neoformans var. grubii.</title>
        <authorList>
            <person name="Cuomo C."/>
            <person name="Litvintseva A."/>
            <person name="Chen Y."/>
            <person name="Young S."/>
            <person name="Zeng Q."/>
            <person name="Chapman S."/>
            <person name="Gujja S."/>
            <person name="Saif S."/>
            <person name="Birren B."/>
        </authorList>
    </citation>
    <scope>NUCLEOTIDE SEQUENCE [LARGE SCALE GENOMIC DNA]</scope>
    <source>
        <strain evidence="7 8">Tu259-1</strain>
    </source>
</reference>
<dbReference type="InterPro" id="IPR041178">
    <property type="entry name" value="RPA43_OB"/>
</dbReference>
<dbReference type="Proteomes" id="UP000199727">
    <property type="component" value="Unassembled WGS sequence"/>
</dbReference>
<evidence type="ECO:0000256" key="3">
    <source>
        <dbReference type="ARBA" id="ARBA00023163"/>
    </source>
</evidence>
<feature type="compositionally biased region" description="Basic residues" evidence="5">
    <location>
        <begin position="33"/>
        <end position="42"/>
    </location>
</feature>
<evidence type="ECO:0000256" key="4">
    <source>
        <dbReference type="ARBA" id="ARBA00023242"/>
    </source>
</evidence>
<keyword evidence="3" id="KW-0804">Transcription</keyword>
<feature type="compositionally biased region" description="Basic and acidic residues" evidence="5">
    <location>
        <begin position="345"/>
        <end position="354"/>
    </location>
</feature>
<dbReference type="GO" id="GO:0006362">
    <property type="term" value="P:transcription elongation by RNA polymerase I"/>
    <property type="evidence" value="ECO:0007669"/>
    <property type="project" value="TreeGrafter"/>
</dbReference>
<dbReference type="FunFam" id="2.40.50.1060:FF:000005">
    <property type="entry name" value="Unplaced genomic scaffold supercont2.4, whole genome shotgun sequence"/>
    <property type="match status" value="1"/>
</dbReference>
<feature type="compositionally biased region" description="Acidic residues" evidence="5">
    <location>
        <begin position="327"/>
        <end position="337"/>
    </location>
</feature>
<comment type="caution">
    <text evidence="7">The sequence shown here is derived from an EMBL/GenBank/DDBJ whole genome shotgun (WGS) entry which is preliminary data.</text>
</comment>
<evidence type="ECO:0000259" key="6">
    <source>
        <dbReference type="Pfam" id="PF17875"/>
    </source>
</evidence>
<evidence type="ECO:0000313" key="8">
    <source>
        <dbReference type="Proteomes" id="UP000199727"/>
    </source>
</evidence>
<feature type="compositionally biased region" description="Basic and acidic residues" evidence="5">
    <location>
        <begin position="288"/>
        <end position="315"/>
    </location>
</feature>
<evidence type="ECO:0000256" key="5">
    <source>
        <dbReference type="SAM" id="MobiDB-lite"/>
    </source>
</evidence>
<feature type="compositionally biased region" description="Basic and acidic residues" evidence="5">
    <location>
        <begin position="43"/>
        <end position="56"/>
    </location>
</feature>
<dbReference type="EMBL" id="AMKT01000028">
    <property type="protein sequence ID" value="OXG25160.1"/>
    <property type="molecule type" value="Genomic_DNA"/>
</dbReference>
<comment type="subcellular location">
    <subcellularLocation>
        <location evidence="1">Nucleus</location>
    </subcellularLocation>
</comment>
<feature type="region of interest" description="Disordered" evidence="5">
    <location>
        <begin position="240"/>
        <end position="360"/>
    </location>
</feature>
<feature type="region of interest" description="Disordered" evidence="5">
    <location>
        <begin position="1"/>
        <end position="56"/>
    </location>
</feature>
<feature type="domain" description="RPA43 OB" evidence="6">
    <location>
        <begin position="130"/>
        <end position="241"/>
    </location>
</feature>
<keyword evidence="2 7" id="KW-0240">DNA-directed RNA polymerase</keyword>
<dbReference type="InterPro" id="IPR036898">
    <property type="entry name" value="RNA_pol_Rpb7-like_N_sf"/>
</dbReference>
<dbReference type="CDD" id="cd04328">
    <property type="entry name" value="RNAP_I_Rpa43_N"/>
    <property type="match status" value="1"/>
</dbReference>
<dbReference type="PANTHER" id="PTHR12709">
    <property type="entry name" value="DNA-DIRECTED RNA POLYMERASE II, III"/>
    <property type="match status" value="1"/>
</dbReference>
<gene>
    <name evidence="7" type="ORF">C361_02163</name>
</gene>
<evidence type="ECO:0000256" key="1">
    <source>
        <dbReference type="ARBA" id="ARBA00004123"/>
    </source>
</evidence>
<dbReference type="PANTHER" id="PTHR12709:SF5">
    <property type="entry name" value="DNA-DIRECTED RNA POLYMERASE I SUBUNIT RPA43"/>
    <property type="match status" value="1"/>
</dbReference>
<dbReference type="GO" id="GO:0005736">
    <property type="term" value="C:RNA polymerase I complex"/>
    <property type="evidence" value="ECO:0007669"/>
    <property type="project" value="TreeGrafter"/>
</dbReference>
<organism evidence="7 8">
    <name type="scientific">Cryptococcus neoformans Tu259-1</name>
    <dbReference type="NCBI Taxonomy" id="1230072"/>
    <lineage>
        <taxon>Eukaryota</taxon>
        <taxon>Fungi</taxon>
        <taxon>Dikarya</taxon>
        <taxon>Basidiomycota</taxon>
        <taxon>Agaricomycotina</taxon>
        <taxon>Tremellomycetes</taxon>
        <taxon>Tremellales</taxon>
        <taxon>Cryptococcaceae</taxon>
        <taxon>Cryptococcus</taxon>
        <taxon>Cryptococcus neoformans species complex</taxon>
    </lineage>
</organism>
<evidence type="ECO:0000256" key="2">
    <source>
        <dbReference type="ARBA" id="ARBA00022478"/>
    </source>
</evidence>
<dbReference type="Pfam" id="PF17875">
    <property type="entry name" value="RPA43_OB"/>
    <property type="match status" value="1"/>
</dbReference>
<feature type="compositionally biased region" description="Basic residues" evidence="5">
    <location>
        <begin position="11"/>
        <end position="26"/>
    </location>
</feature>
<keyword evidence="4" id="KW-0539">Nucleus</keyword>
<dbReference type="AlphaFoldDB" id="A0A854QG30"/>
<dbReference type="InterPro" id="IPR045113">
    <property type="entry name" value="Rpb7-like"/>
</dbReference>
<dbReference type="GO" id="GO:0006352">
    <property type="term" value="P:DNA-templated transcription initiation"/>
    <property type="evidence" value="ECO:0007669"/>
    <property type="project" value="InterPro"/>
</dbReference>
<dbReference type="InterPro" id="IPR041901">
    <property type="entry name" value="RNAP_I_Rpa43_N"/>
</dbReference>
<accession>A0A854QG30</accession>
<dbReference type="OrthoDB" id="10250504at2759"/>